<evidence type="ECO:0000256" key="6">
    <source>
        <dbReference type="HAMAP-Rule" id="MF_01974"/>
    </source>
</evidence>
<feature type="binding site" evidence="6">
    <location>
        <position position="189"/>
    </location>
    <ligand>
        <name>substrate</name>
    </ligand>
</feature>
<evidence type="ECO:0000256" key="4">
    <source>
        <dbReference type="ARBA" id="ARBA00022723"/>
    </source>
</evidence>
<evidence type="ECO:0000256" key="3">
    <source>
        <dbReference type="ARBA" id="ARBA00022670"/>
    </source>
</evidence>
<accession>A0A852RTQ1</accession>
<dbReference type="PANTHER" id="PTHR43330">
    <property type="entry name" value="METHIONINE AMINOPEPTIDASE"/>
    <property type="match status" value="1"/>
</dbReference>
<comment type="catalytic activity">
    <reaction evidence="6 7">
        <text>Release of N-terminal amino acids, preferentially methionine, from peptides and arylamides.</text>
        <dbReference type="EC" id="3.4.11.18"/>
    </reaction>
</comment>
<dbReference type="PRINTS" id="PR00599">
    <property type="entry name" value="MAPEPTIDASE"/>
</dbReference>
<dbReference type="Pfam" id="PF00557">
    <property type="entry name" value="Peptidase_M24"/>
    <property type="match status" value="1"/>
</dbReference>
<dbReference type="HAMAP" id="MF_01974">
    <property type="entry name" value="MetAP_1"/>
    <property type="match status" value="1"/>
</dbReference>
<dbReference type="InterPro" id="IPR000994">
    <property type="entry name" value="Pept_M24"/>
</dbReference>
<dbReference type="RefSeq" id="WP_273520892.1">
    <property type="nucleotide sequence ID" value="NZ_BAABEF010000001.1"/>
</dbReference>
<dbReference type="GO" id="GO:0005829">
    <property type="term" value="C:cytosol"/>
    <property type="evidence" value="ECO:0007669"/>
    <property type="project" value="TreeGrafter"/>
</dbReference>
<evidence type="ECO:0000256" key="7">
    <source>
        <dbReference type="RuleBase" id="RU003653"/>
    </source>
</evidence>
<dbReference type="SUPFAM" id="SSF55920">
    <property type="entry name" value="Creatinase/aminopeptidase"/>
    <property type="match status" value="1"/>
</dbReference>
<evidence type="ECO:0000256" key="1">
    <source>
        <dbReference type="ARBA" id="ARBA00002521"/>
    </source>
</evidence>
<feature type="binding site" evidence="6">
    <location>
        <position position="182"/>
    </location>
    <ligand>
        <name>a divalent metal cation</name>
        <dbReference type="ChEBI" id="CHEBI:60240"/>
        <label>2</label>
        <note>catalytic</note>
    </ligand>
</feature>
<keyword evidence="3 6" id="KW-0645">Protease</keyword>
<gene>
    <name evidence="6" type="primary">map</name>
    <name evidence="9" type="ORF">BJ958_002820</name>
</gene>
<evidence type="ECO:0000259" key="8">
    <source>
        <dbReference type="Pfam" id="PF00557"/>
    </source>
</evidence>
<keyword evidence="2 6" id="KW-0031">Aminopeptidase</keyword>
<dbReference type="Gene3D" id="3.90.230.10">
    <property type="entry name" value="Creatinase/methionine aminopeptidase superfamily"/>
    <property type="match status" value="1"/>
</dbReference>
<dbReference type="GO" id="GO:0070006">
    <property type="term" value="F:metalloaminopeptidase activity"/>
    <property type="evidence" value="ECO:0007669"/>
    <property type="project" value="UniProtKB-UniRule"/>
</dbReference>
<dbReference type="InterPro" id="IPR036005">
    <property type="entry name" value="Creatinase/aminopeptidase-like"/>
</dbReference>
<feature type="binding site" evidence="6">
    <location>
        <position position="118"/>
    </location>
    <ligand>
        <name>a divalent metal cation</name>
        <dbReference type="ChEBI" id="CHEBI:60240"/>
        <label>1</label>
    </ligand>
</feature>
<evidence type="ECO:0000313" key="10">
    <source>
        <dbReference type="Proteomes" id="UP000582231"/>
    </source>
</evidence>
<dbReference type="PANTHER" id="PTHR43330:SF27">
    <property type="entry name" value="METHIONINE AMINOPEPTIDASE"/>
    <property type="match status" value="1"/>
</dbReference>
<evidence type="ECO:0000256" key="5">
    <source>
        <dbReference type="ARBA" id="ARBA00022801"/>
    </source>
</evidence>
<evidence type="ECO:0000313" key="9">
    <source>
        <dbReference type="EMBL" id="NYD31274.1"/>
    </source>
</evidence>
<comment type="similarity">
    <text evidence="6">Belongs to the peptidase M24A family. Methionine aminopeptidase type 1 subfamily.</text>
</comment>
<feature type="binding site" evidence="6">
    <location>
        <position position="118"/>
    </location>
    <ligand>
        <name>a divalent metal cation</name>
        <dbReference type="ChEBI" id="CHEBI:60240"/>
        <label>2</label>
        <note>catalytic</note>
    </ligand>
</feature>
<dbReference type="AlphaFoldDB" id="A0A852RTQ1"/>
<proteinExistence type="inferred from homology"/>
<sequence>MFFDQHRIEIKTPEQVRVMRAAGLVVGRTLARLRDAVRPGVTTAELDALAEQSIREQGAVPSFLGYGEPPFPASICASVNDEVVHGIPGSRVLAEGDAISIDCGAIVFDDSGQGWHGDAAITVAVGTVRDEVAELMRVTEESLWRGLAAARAGGRVGDISHAVASYVRSQGDYGIVDGYTGHGIGTAMHMEPDVPNEGRAGRGPRLRQGTALAVEPMISLGTHDSDVAADDWTVVTTDGSWAAHYEHTFALTENGVWVLTAEDGGRARLEALGVPYGGED</sequence>
<dbReference type="EMBL" id="JACCBF010000001">
    <property type="protein sequence ID" value="NYD31274.1"/>
    <property type="molecule type" value="Genomic_DNA"/>
</dbReference>
<keyword evidence="4 6" id="KW-0479">Metal-binding</keyword>
<name>A0A852RTQ1_9ACTN</name>
<dbReference type="EC" id="3.4.11.18" evidence="6 7"/>
<organism evidence="9 10">
    <name type="scientific">Nocardioides kongjuensis</name>
    <dbReference type="NCBI Taxonomy" id="349522"/>
    <lineage>
        <taxon>Bacteria</taxon>
        <taxon>Bacillati</taxon>
        <taxon>Actinomycetota</taxon>
        <taxon>Actinomycetes</taxon>
        <taxon>Propionibacteriales</taxon>
        <taxon>Nocardioidaceae</taxon>
        <taxon>Nocardioides</taxon>
    </lineage>
</organism>
<reference evidence="9 10" key="1">
    <citation type="submission" date="2020-07" db="EMBL/GenBank/DDBJ databases">
        <title>Sequencing the genomes of 1000 actinobacteria strains.</title>
        <authorList>
            <person name="Klenk H.-P."/>
        </authorList>
    </citation>
    <scope>NUCLEOTIDE SEQUENCE [LARGE SCALE GENOMIC DNA]</scope>
    <source>
        <strain evidence="9 10">DSM 19082</strain>
    </source>
</reference>
<feature type="domain" description="Peptidase M24" evidence="8">
    <location>
        <begin position="19"/>
        <end position="253"/>
    </location>
</feature>
<feature type="binding site" evidence="6">
    <location>
        <position position="215"/>
    </location>
    <ligand>
        <name>a divalent metal cation</name>
        <dbReference type="ChEBI" id="CHEBI:60240"/>
        <label>2</label>
        <note>catalytic</note>
    </ligand>
</feature>
<feature type="binding site" evidence="6">
    <location>
        <position position="246"/>
    </location>
    <ligand>
        <name>a divalent metal cation</name>
        <dbReference type="ChEBI" id="CHEBI:60240"/>
        <label>2</label>
        <note>catalytic</note>
    </ligand>
</feature>
<keyword evidence="10" id="KW-1185">Reference proteome</keyword>
<comment type="caution">
    <text evidence="9">The sequence shown here is derived from an EMBL/GenBank/DDBJ whole genome shotgun (WGS) entry which is preliminary data.</text>
</comment>
<comment type="function">
    <text evidence="1 6">Removes the N-terminal methionine from nascent proteins. The N-terminal methionine is often cleaved when the second residue in the primary sequence is small and uncharged (Met-Ala-, Cys, Gly, Pro, Ser, Thr, or Val). Requires deformylation of the N(alpha)-formylated initiator methionine before it can be hydrolyzed.</text>
</comment>
<feature type="binding site" evidence="6">
    <location>
        <position position="246"/>
    </location>
    <ligand>
        <name>a divalent metal cation</name>
        <dbReference type="ChEBI" id="CHEBI:60240"/>
        <label>1</label>
    </ligand>
</feature>
<evidence type="ECO:0000256" key="2">
    <source>
        <dbReference type="ARBA" id="ARBA00022438"/>
    </source>
</evidence>
<dbReference type="CDD" id="cd01086">
    <property type="entry name" value="MetAP1"/>
    <property type="match status" value="1"/>
</dbReference>
<feature type="binding site" evidence="6">
    <location>
        <position position="102"/>
    </location>
    <ligand>
        <name>a divalent metal cation</name>
        <dbReference type="ChEBI" id="CHEBI:60240"/>
        <label>1</label>
    </ligand>
</feature>
<dbReference type="GO" id="GO:0004239">
    <property type="term" value="F:initiator methionyl aminopeptidase activity"/>
    <property type="evidence" value="ECO:0007669"/>
    <property type="project" value="UniProtKB-UniRule"/>
</dbReference>
<keyword evidence="5 6" id="KW-0378">Hydrolase</keyword>
<dbReference type="InterPro" id="IPR002467">
    <property type="entry name" value="Pept_M24A_MAP1"/>
</dbReference>
<dbReference type="GO" id="GO:0046872">
    <property type="term" value="F:metal ion binding"/>
    <property type="evidence" value="ECO:0007669"/>
    <property type="project" value="UniProtKB-UniRule"/>
</dbReference>
<dbReference type="GO" id="GO:0006508">
    <property type="term" value="P:proteolysis"/>
    <property type="evidence" value="ECO:0007669"/>
    <property type="project" value="UniProtKB-KW"/>
</dbReference>
<protein>
    <recommendedName>
        <fullName evidence="6 7">Methionine aminopeptidase</fullName>
        <shortName evidence="6">MAP</shortName>
        <shortName evidence="6">MetAP</shortName>
        <ecNumber evidence="6 7">3.4.11.18</ecNumber>
    </recommendedName>
    <alternativeName>
        <fullName evidence="6">Peptidase M</fullName>
    </alternativeName>
</protein>
<feature type="binding site" evidence="6">
    <location>
        <position position="85"/>
    </location>
    <ligand>
        <name>substrate</name>
    </ligand>
</feature>
<comment type="cofactor">
    <cofactor evidence="6">
        <name>Co(2+)</name>
        <dbReference type="ChEBI" id="CHEBI:48828"/>
    </cofactor>
    <cofactor evidence="6">
        <name>Zn(2+)</name>
        <dbReference type="ChEBI" id="CHEBI:29105"/>
    </cofactor>
    <cofactor evidence="6">
        <name>Mn(2+)</name>
        <dbReference type="ChEBI" id="CHEBI:29035"/>
    </cofactor>
    <cofactor evidence="6">
        <name>Fe(2+)</name>
        <dbReference type="ChEBI" id="CHEBI:29033"/>
    </cofactor>
    <text evidence="6">Binds 2 divalent metal cations per subunit. Has a high-affinity and a low affinity metal-binding site. The true nature of the physiological cofactor is under debate. The enzyme is active with cobalt, zinc, manganese or divalent iron ions. Most likely, methionine aminopeptidases function as mononuclear Fe(2+)-metalloproteases under physiological conditions, and the catalytically relevant metal-binding site has been assigned to the histidine-containing high-affinity site.</text>
</comment>
<dbReference type="InterPro" id="IPR001714">
    <property type="entry name" value="Pept_M24_MAP"/>
</dbReference>
<dbReference type="NCBIfam" id="TIGR00500">
    <property type="entry name" value="met_pdase_I"/>
    <property type="match status" value="1"/>
</dbReference>
<comment type="subunit">
    <text evidence="6">Monomer.</text>
</comment>
<dbReference type="Proteomes" id="UP000582231">
    <property type="component" value="Unassembled WGS sequence"/>
</dbReference>